<protein>
    <submittedName>
        <fullName evidence="1">Uncharacterized protein</fullName>
    </submittedName>
</protein>
<dbReference type="RefSeq" id="WP_168737550.1">
    <property type="nucleotide sequence ID" value="NZ_JABAHZ010000001.1"/>
</dbReference>
<evidence type="ECO:0000313" key="1">
    <source>
        <dbReference type="EMBL" id="NLR78205.1"/>
    </source>
</evidence>
<keyword evidence="2" id="KW-1185">Reference proteome</keyword>
<proteinExistence type="predicted"/>
<dbReference type="AlphaFoldDB" id="A0A847SGQ5"/>
<comment type="caution">
    <text evidence="1">The sequence shown here is derived from an EMBL/GenBank/DDBJ whole genome shotgun (WGS) entry which is preliminary data.</text>
</comment>
<evidence type="ECO:0000313" key="2">
    <source>
        <dbReference type="Proteomes" id="UP000552864"/>
    </source>
</evidence>
<organism evidence="1 2">
    <name type="scientific">Chitinophaga eiseniae</name>
    <dbReference type="NCBI Taxonomy" id="634771"/>
    <lineage>
        <taxon>Bacteria</taxon>
        <taxon>Pseudomonadati</taxon>
        <taxon>Bacteroidota</taxon>
        <taxon>Chitinophagia</taxon>
        <taxon>Chitinophagales</taxon>
        <taxon>Chitinophagaceae</taxon>
        <taxon>Chitinophaga</taxon>
    </lineage>
</organism>
<reference evidence="1 2" key="1">
    <citation type="submission" date="2020-04" db="EMBL/GenBank/DDBJ databases">
        <authorList>
            <person name="Yin C."/>
        </authorList>
    </citation>
    <scope>NUCLEOTIDE SEQUENCE [LARGE SCALE GENOMIC DNA]</scope>
    <source>
        <strain evidence="1 2">Ak56</strain>
    </source>
</reference>
<dbReference type="EMBL" id="JABAHZ010000001">
    <property type="protein sequence ID" value="NLR78205.1"/>
    <property type="molecule type" value="Genomic_DNA"/>
</dbReference>
<gene>
    <name evidence="1" type="ORF">HGH91_06190</name>
</gene>
<name>A0A847SGQ5_9BACT</name>
<sequence length="216" mass="23795">MESAIKQPDGPKWKVALFSGPPENKAITDQFTGKPEFIIHHAEGPRLLTLVELKALTLTAQMAGDDLFILSNTHHQFTAHYTAAYLEAGISAAQKNNADILLGAVNWMESAIQVDQHLFWLDKFLGCQFIVLFRRCYNALLNIRIDGDNAEIAIDGVLSSIAANKLLLYPFISPVTEKIPKKNALPGSSPFYGDPTGQLASLQHVKEYYSSISTAH</sequence>
<dbReference type="Proteomes" id="UP000552864">
    <property type="component" value="Unassembled WGS sequence"/>
</dbReference>
<accession>A0A847SGQ5</accession>